<dbReference type="SMART" id="SM00849">
    <property type="entry name" value="Lactamase_B"/>
    <property type="match status" value="1"/>
</dbReference>
<dbReference type="Gene3D" id="3.60.15.10">
    <property type="entry name" value="Ribonuclease Z/Hydroxyacylglutathione hydrolase-like"/>
    <property type="match status" value="1"/>
</dbReference>
<protein>
    <submittedName>
        <fullName evidence="2">Phosphoribosyl 1,2-cyclic phosphodiesterase</fullName>
    </submittedName>
</protein>
<dbReference type="InterPro" id="IPR052533">
    <property type="entry name" value="WalJ/YycJ-like"/>
</dbReference>
<gene>
    <name evidence="2" type="ORF">DFR27_1672</name>
</gene>
<feature type="domain" description="Metallo-beta-lactamase" evidence="1">
    <location>
        <begin position="12"/>
        <end position="188"/>
    </location>
</feature>
<dbReference type="SUPFAM" id="SSF56281">
    <property type="entry name" value="Metallo-hydrolase/oxidoreductase"/>
    <property type="match status" value="1"/>
</dbReference>
<dbReference type="Pfam" id="PF12706">
    <property type="entry name" value="Lactamase_B_2"/>
    <property type="match status" value="1"/>
</dbReference>
<sequence>MIRVASLGSGSRGNATVIECGATRLLIDCGFNLKTIEARAAEAAFDLSSLTAILVTHEHSDHIGGVSKLARRYKLPIYTTVGTWHAKPQTEVPQLNFLCSHSPVQIEEVCVYPVAVPHDAREPVQFVFEYDGLRFGVLTDLGSISAHVAEVVSDLDGLLIEFNHCVERLRTGSYPASLKRRVGGEFGHLNNAQALDFVQQLDHQRLQLLVAGHISEQNNCSEVVAEMLAPLSSTIDRIQIASQRQGFDWLEIAHPA</sequence>
<organism evidence="2 3">
    <name type="scientific">Umboniibacter marinipuniceus</name>
    <dbReference type="NCBI Taxonomy" id="569599"/>
    <lineage>
        <taxon>Bacteria</taxon>
        <taxon>Pseudomonadati</taxon>
        <taxon>Pseudomonadota</taxon>
        <taxon>Gammaproteobacteria</taxon>
        <taxon>Cellvibrionales</taxon>
        <taxon>Cellvibrionaceae</taxon>
        <taxon>Umboniibacter</taxon>
    </lineage>
</organism>
<dbReference type="PANTHER" id="PTHR47619:SF1">
    <property type="entry name" value="EXODEOXYRIBONUCLEASE WALJ"/>
    <property type="match status" value="1"/>
</dbReference>
<evidence type="ECO:0000313" key="3">
    <source>
        <dbReference type="Proteomes" id="UP000267187"/>
    </source>
</evidence>
<dbReference type="EMBL" id="REFJ01000004">
    <property type="protein sequence ID" value="RMA79236.1"/>
    <property type="molecule type" value="Genomic_DNA"/>
</dbReference>
<dbReference type="InterPro" id="IPR001279">
    <property type="entry name" value="Metallo-B-lactamas"/>
</dbReference>
<name>A0A3M0A3K9_9GAMM</name>
<dbReference type="PANTHER" id="PTHR47619">
    <property type="entry name" value="METALLO-HYDROLASE YYCJ-RELATED"/>
    <property type="match status" value="1"/>
</dbReference>
<dbReference type="Proteomes" id="UP000267187">
    <property type="component" value="Unassembled WGS sequence"/>
</dbReference>
<dbReference type="OrthoDB" id="9803916at2"/>
<proteinExistence type="predicted"/>
<reference evidence="2 3" key="1">
    <citation type="submission" date="2018-10" db="EMBL/GenBank/DDBJ databases">
        <title>Genomic Encyclopedia of Type Strains, Phase IV (KMG-IV): sequencing the most valuable type-strain genomes for metagenomic binning, comparative biology and taxonomic classification.</title>
        <authorList>
            <person name="Goeker M."/>
        </authorList>
    </citation>
    <scope>NUCLEOTIDE SEQUENCE [LARGE SCALE GENOMIC DNA]</scope>
    <source>
        <strain evidence="2 3">DSM 25080</strain>
    </source>
</reference>
<dbReference type="InterPro" id="IPR036866">
    <property type="entry name" value="RibonucZ/Hydroxyglut_hydro"/>
</dbReference>
<accession>A0A3M0A3K9</accession>
<dbReference type="RefSeq" id="WP_121877001.1">
    <property type="nucleotide sequence ID" value="NZ_REFJ01000004.1"/>
</dbReference>
<keyword evidence="3" id="KW-1185">Reference proteome</keyword>
<evidence type="ECO:0000259" key="1">
    <source>
        <dbReference type="SMART" id="SM00849"/>
    </source>
</evidence>
<dbReference type="AlphaFoldDB" id="A0A3M0A3K9"/>
<comment type="caution">
    <text evidence="2">The sequence shown here is derived from an EMBL/GenBank/DDBJ whole genome shotgun (WGS) entry which is preliminary data.</text>
</comment>
<evidence type="ECO:0000313" key="2">
    <source>
        <dbReference type="EMBL" id="RMA79236.1"/>
    </source>
</evidence>